<dbReference type="Proteomes" id="UP001174909">
    <property type="component" value="Unassembled WGS sequence"/>
</dbReference>
<evidence type="ECO:0000313" key="6">
    <source>
        <dbReference type="Proteomes" id="UP001174909"/>
    </source>
</evidence>
<dbReference type="EMBL" id="CASHTH010001687">
    <property type="protein sequence ID" value="CAI8018397.1"/>
    <property type="molecule type" value="Genomic_DNA"/>
</dbReference>
<protein>
    <submittedName>
        <fullName evidence="5">Modification methylase HhaII</fullName>
    </submittedName>
</protein>
<evidence type="ECO:0000256" key="3">
    <source>
        <dbReference type="ARBA" id="ARBA00022691"/>
    </source>
</evidence>
<reference evidence="5" key="1">
    <citation type="submission" date="2023-03" db="EMBL/GenBank/DDBJ databases">
        <authorList>
            <person name="Steffen K."/>
            <person name="Cardenas P."/>
        </authorList>
    </citation>
    <scope>NUCLEOTIDE SEQUENCE</scope>
</reference>
<keyword evidence="6" id="KW-1185">Reference proteome</keyword>
<dbReference type="PRINTS" id="PR00506">
    <property type="entry name" value="D21N6MTFRASE"/>
</dbReference>
<accession>A0AA35RWA4</accession>
<name>A0AA35RWA4_GEOBA</name>
<dbReference type="GO" id="GO:0032259">
    <property type="term" value="P:methylation"/>
    <property type="evidence" value="ECO:0007669"/>
    <property type="project" value="UniProtKB-KW"/>
</dbReference>
<evidence type="ECO:0000259" key="4">
    <source>
        <dbReference type="Pfam" id="PF01555"/>
    </source>
</evidence>
<feature type="domain" description="DNA methylase N-4/N-6" evidence="4">
    <location>
        <begin position="93"/>
        <end position="230"/>
    </location>
</feature>
<dbReference type="Pfam" id="PF01555">
    <property type="entry name" value="N6_N4_Mtase"/>
    <property type="match status" value="1"/>
</dbReference>
<evidence type="ECO:0000313" key="5">
    <source>
        <dbReference type="EMBL" id="CAI8018397.1"/>
    </source>
</evidence>
<sequence>MTVFATTRAPRAAAPPESEWPLPLNQRNQCDGLELLAALNPETVPLCIFDPQYRGILDKMQYGNEGISRGQSRSALPQMSEETIGAFISGISRALIPSGHLFLWVDKFHICTGVEPWFDKFGLGIVDLVTWNKAKMGMGYRTRRYGEYLVIAQKLPKRAKGIWHRHNIPDVWTESVDKHFAHAKPVILQAALIEAVTDPGDVVLDPSAGSYSVLKAAKWVGRNFIGCDVNGMEPDGGAALPRIDDSNPGRRDGSYTRLFDDADIGAMLSQIHATSIRAGMELERAIQNRAKDCQILIPDLDAFLSRSHNFDGVFLADKKVVRKSQTIGAGTQPDYLVFDQRHGRRHCYVVELKDGDVFDTKKTDGEIDSLNNFVQVAARRIEYSLEIRVCSFNQRDKSAIANGFKNRIDISEVWTGSDFCGMLGIDYHAILNERTAHAESNREWLVSSMMHIPELRQIAREFLAQTPND</sequence>
<dbReference type="SUPFAM" id="SSF53335">
    <property type="entry name" value="S-adenosyl-L-methionine-dependent methyltransferases"/>
    <property type="match status" value="1"/>
</dbReference>
<evidence type="ECO:0000256" key="2">
    <source>
        <dbReference type="ARBA" id="ARBA00022679"/>
    </source>
</evidence>
<keyword evidence="1 5" id="KW-0489">Methyltransferase</keyword>
<dbReference type="GO" id="GO:0008170">
    <property type="term" value="F:N-methyltransferase activity"/>
    <property type="evidence" value="ECO:0007669"/>
    <property type="project" value="InterPro"/>
</dbReference>
<evidence type="ECO:0000256" key="1">
    <source>
        <dbReference type="ARBA" id="ARBA00022603"/>
    </source>
</evidence>
<dbReference type="Gene3D" id="3.40.50.150">
    <property type="entry name" value="Vaccinia Virus protein VP39"/>
    <property type="match status" value="1"/>
</dbReference>
<dbReference type="InterPro" id="IPR029063">
    <property type="entry name" value="SAM-dependent_MTases_sf"/>
</dbReference>
<dbReference type="InterPro" id="IPR002295">
    <property type="entry name" value="N4/N6-MTase_EcoPI_Mod-like"/>
</dbReference>
<organism evidence="5 6">
    <name type="scientific">Geodia barretti</name>
    <name type="common">Barrett's horny sponge</name>
    <dbReference type="NCBI Taxonomy" id="519541"/>
    <lineage>
        <taxon>Eukaryota</taxon>
        <taxon>Metazoa</taxon>
        <taxon>Porifera</taxon>
        <taxon>Demospongiae</taxon>
        <taxon>Heteroscleromorpha</taxon>
        <taxon>Tetractinellida</taxon>
        <taxon>Astrophorina</taxon>
        <taxon>Geodiidae</taxon>
        <taxon>Geodia</taxon>
    </lineage>
</organism>
<gene>
    <name evidence="5" type="ORF">GBAR_LOCUS11157</name>
</gene>
<dbReference type="GO" id="GO:0003677">
    <property type="term" value="F:DNA binding"/>
    <property type="evidence" value="ECO:0007669"/>
    <property type="project" value="InterPro"/>
</dbReference>
<keyword evidence="3" id="KW-0949">S-adenosyl-L-methionine</keyword>
<proteinExistence type="predicted"/>
<comment type="caution">
    <text evidence="5">The sequence shown here is derived from an EMBL/GenBank/DDBJ whole genome shotgun (WGS) entry which is preliminary data.</text>
</comment>
<keyword evidence="2" id="KW-0808">Transferase</keyword>
<dbReference type="InterPro" id="IPR002941">
    <property type="entry name" value="DNA_methylase_N4/N6"/>
</dbReference>
<dbReference type="AlphaFoldDB" id="A0AA35RWA4"/>